<organism evidence="2 3">
    <name type="scientific">Limimaricola soesokkakensis</name>
    <dbReference type="NCBI Taxonomy" id="1343159"/>
    <lineage>
        <taxon>Bacteria</taxon>
        <taxon>Pseudomonadati</taxon>
        <taxon>Pseudomonadota</taxon>
        <taxon>Alphaproteobacteria</taxon>
        <taxon>Rhodobacterales</taxon>
        <taxon>Paracoccaceae</taxon>
        <taxon>Limimaricola</taxon>
    </lineage>
</organism>
<dbReference type="EMBL" id="PYGB01000020">
    <property type="protein sequence ID" value="PSK80686.1"/>
    <property type="molecule type" value="Genomic_DNA"/>
</dbReference>
<dbReference type="EMBL" id="FWFY01000019">
    <property type="protein sequence ID" value="SLN70874.1"/>
    <property type="molecule type" value="Genomic_DNA"/>
</dbReference>
<keyword evidence="4" id="KW-1185">Reference proteome</keyword>
<reference evidence="1 4" key="2">
    <citation type="submission" date="2018-03" db="EMBL/GenBank/DDBJ databases">
        <title>Genomic Encyclopedia of Archaeal and Bacterial Type Strains, Phase II (KMG-II): from individual species to whole genera.</title>
        <authorList>
            <person name="Goeker M."/>
        </authorList>
    </citation>
    <scope>NUCLEOTIDE SEQUENCE [LARGE SCALE GENOMIC DNA]</scope>
    <source>
        <strain evidence="1 4">DSM 29956</strain>
    </source>
</reference>
<gene>
    <name evidence="1" type="ORF">CLV79_12028</name>
    <name evidence="2" type="ORF">LOS8367_03583</name>
</gene>
<dbReference type="Proteomes" id="UP000193495">
    <property type="component" value="Unassembled WGS sequence"/>
</dbReference>
<evidence type="ECO:0000313" key="3">
    <source>
        <dbReference type="Proteomes" id="UP000193495"/>
    </source>
</evidence>
<name>A0A1X7A7G8_9RHOB</name>
<evidence type="ECO:0000313" key="2">
    <source>
        <dbReference type="EMBL" id="SLN70874.1"/>
    </source>
</evidence>
<dbReference type="AlphaFoldDB" id="A0A1X7A7G8"/>
<evidence type="ECO:0000313" key="4">
    <source>
        <dbReference type="Proteomes" id="UP000240624"/>
    </source>
</evidence>
<dbReference type="Proteomes" id="UP000240624">
    <property type="component" value="Unassembled WGS sequence"/>
</dbReference>
<sequence>MCEDRERQDPLREAAFEALSAADRLSEAIVAVEVAQALTREQLEQLRDLRPASLMPSQITREAVDALRGLAESLEPSIKGETMTWFVHDEHDMSDGYEDSETSDKGFALIRLRSALQNLAERLMLLRNWQEAERIAQQLRS</sequence>
<protein>
    <submittedName>
        <fullName evidence="2">Uncharacterized protein</fullName>
    </submittedName>
</protein>
<reference evidence="2 3" key="1">
    <citation type="submission" date="2017-03" db="EMBL/GenBank/DDBJ databases">
        <authorList>
            <person name="Afonso C.L."/>
            <person name="Miller P.J."/>
            <person name="Scott M.A."/>
            <person name="Spackman E."/>
            <person name="Goraichik I."/>
            <person name="Dimitrov K.M."/>
            <person name="Suarez D.L."/>
            <person name="Swayne D.E."/>
        </authorList>
    </citation>
    <scope>NUCLEOTIDE SEQUENCE [LARGE SCALE GENOMIC DNA]</scope>
    <source>
        <strain evidence="2 3">CECT 8367</strain>
    </source>
</reference>
<dbReference type="OrthoDB" id="9925127at2"/>
<proteinExistence type="predicted"/>
<accession>A0A1X7A7G8</accession>
<dbReference type="RefSeq" id="WP_085897876.1">
    <property type="nucleotide sequence ID" value="NZ_FWFY01000019.1"/>
</dbReference>
<evidence type="ECO:0000313" key="1">
    <source>
        <dbReference type="EMBL" id="PSK80686.1"/>
    </source>
</evidence>